<proteinExistence type="predicted"/>
<accession>A0A9K3Q4J7</accession>
<protein>
    <submittedName>
        <fullName evidence="1">Uncharacterized protein</fullName>
    </submittedName>
</protein>
<reference evidence="1" key="1">
    <citation type="journal article" date="2021" name="Sci. Rep.">
        <title>Diploid genomic architecture of Nitzschia inconspicua, an elite biomass production diatom.</title>
        <authorList>
            <person name="Oliver A."/>
            <person name="Podell S."/>
            <person name="Pinowska A."/>
            <person name="Traller J.C."/>
            <person name="Smith S.R."/>
            <person name="McClure R."/>
            <person name="Beliaev A."/>
            <person name="Bohutskyi P."/>
            <person name="Hill E.A."/>
            <person name="Rabines A."/>
            <person name="Zheng H."/>
            <person name="Allen L.Z."/>
            <person name="Kuo A."/>
            <person name="Grigoriev I.V."/>
            <person name="Allen A.E."/>
            <person name="Hazlebeck D."/>
            <person name="Allen E.E."/>
        </authorList>
    </citation>
    <scope>NUCLEOTIDE SEQUENCE</scope>
    <source>
        <strain evidence="1">Hildebrandi</strain>
    </source>
</reference>
<dbReference type="EMBL" id="JAGRRH010000004">
    <property type="protein sequence ID" value="KAG7371127.1"/>
    <property type="molecule type" value="Genomic_DNA"/>
</dbReference>
<organism evidence="1 2">
    <name type="scientific">Nitzschia inconspicua</name>
    <dbReference type="NCBI Taxonomy" id="303405"/>
    <lineage>
        <taxon>Eukaryota</taxon>
        <taxon>Sar</taxon>
        <taxon>Stramenopiles</taxon>
        <taxon>Ochrophyta</taxon>
        <taxon>Bacillariophyta</taxon>
        <taxon>Bacillariophyceae</taxon>
        <taxon>Bacillariophycidae</taxon>
        <taxon>Bacillariales</taxon>
        <taxon>Bacillariaceae</taxon>
        <taxon>Nitzschia</taxon>
    </lineage>
</organism>
<name>A0A9K3Q4J7_9STRA</name>
<sequence length="150" mass="17092">MAAAVFHKIEEAASIFYRNMKSRVTFAPRNVCGSRMYDKTQSINVPMKNNTIPDTYIKVVKLLSNGEGFLGHLNASNWTIPLIKYKIQVHCQHCNFVVGCEPRTYHRDLQIGSIVHSRVFVLKNVVEDSAIYFTNGSHAKCRDQVQSSWN</sequence>
<reference evidence="1" key="2">
    <citation type="submission" date="2021-04" db="EMBL/GenBank/DDBJ databases">
        <authorList>
            <person name="Podell S."/>
        </authorList>
    </citation>
    <scope>NUCLEOTIDE SEQUENCE</scope>
    <source>
        <strain evidence="1">Hildebrandi</strain>
    </source>
</reference>
<dbReference type="AlphaFoldDB" id="A0A9K3Q4J7"/>
<evidence type="ECO:0000313" key="1">
    <source>
        <dbReference type="EMBL" id="KAG7371127.1"/>
    </source>
</evidence>
<gene>
    <name evidence="1" type="ORF">IV203_019697</name>
</gene>
<keyword evidence="2" id="KW-1185">Reference proteome</keyword>
<evidence type="ECO:0000313" key="2">
    <source>
        <dbReference type="Proteomes" id="UP000693970"/>
    </source>
</evidence>
<dbReference type="Proteomes" id="UP000693970">
    <property type="component" value="Unassembled WGS sequence"/>
</dbReference>
<comment type="caution">
    <text evidence="1">The sequence shown here is derived from an EMBL/GenBank/DDBJ whole genome shotgun (WGS) entry which is preliminary data.</text>
</comment>